<proteinExistence type="predicted"/>
<dbReference type="Proteomes" id="UP000540685">
    <property type="component" value="Unassembled WGS sequence"/>
</dbReference>
<dbReference type="AlphaFoldDB" id="A0A7W9IFW9"/>
<comment type="caution">
    <text evidence="1">The sequence shown here is derived from an EMBL/GenBank/DDBJ whole genome shotgun (WGS) entry which is preliminary data.</text>
</comment>
<keyword evidence="2" id="KW-1185">Reference proteome</keyword>
<protein>
    <recommendedName>
        <fullName evidence="3">DUF1963 domain-containing protein</fullName>
    </recommendedName>
</protein>
<evidence type="ECO:0000313" key="2">
    <source>
        <dbReference type="Proteomes" id="UP000540685"/>
    </source>
</evidence>
<evidence type="ECO:0000313" key="1">
    <source>
        <dbReference type="EMBL" id="MBB5819770.1"/>
    </source>
</evidence>
<name>A0A7W9IFW9_9ACTN</name>
<gene>
    <name evidence="1" type="ORF">F4562_002832</name>
</gene>
<dbReference type="Gene3D" id="2.30.320.10">
    <property type="entry name" value="YwqG-like"/>
    <property type="match status" value="1"/>
</dbReference>
<dbReference type="EMBL" id="JACHMP010000001">
    <property type="protein sequence ID" value="MBB5819770.1"/>
    <property type="molecule type" value="Genomic_DNA"/>
</dbReference>
<sequence length="290" mass="32433">MGLTTPPAPFDMAAVFPELADWRRTTVRLHPRRGTPSATDSSLGGPLLWPADEPWPVCPVPQTHDLSGGWGPLPLVPILQLLARDVPELPFPDDTDTLQMLWCPVDHQPFCEPHPVVRWRRATTAVDRPAAAPEPAPDSEKSYLPEPCVLSPERVEEYPMTWVLPRELRVRIREWEEGVPGSDGWGYLPHLSTAPGSKVGGWVRWIREPEELTCGRGHGMTHLLTIAGRELDGESGKRWAPVEERRSFERRIAPEIQNPAGLMPGGVGSLHLFTCLECPERPVDYLSQWT</sequence>
<dbReference type="RefSeq" id="WP_184537868.1">
    <property type="nucleotide sequence ID" value="NZ_JACHMP010000001.1"/>
</dbReference>
<evidence type="ECO:0008006" key="3">
    <source>
        <dbReference type="Google" id="ProtNLM"/>
    </source>
</evidence>
<dbReference type="SUPFAM" id="SSF103032">
    <property type="entry name" value="Hypothetical protein YwqG"/>
    <property type="match status" value="1"/>
</dbReference>
<dbReference type="InterPro" id="IPR035948">
    <property type="entry name" value="YwqG-like_sf"/>
</dbReference>
<reference evidence="1 2" key="1">
    <citation type="submission" date="2020-08" db="EMBL/GenBank/DDBJ databases">
        <title>Sequencing the genomes of 1000 actinobacteria strains.</title>
        <authorList>
            <person name="Klenk H.-P."/>
        </authorList>
    </citation>
    <scope>NUCLEOTIDE SEQUENCE [LARGE SCALE GENOMIC DNA]</scope>
    <source>
        <strain evidence="1 2">DSM 46887</strain>
    </source>
</reference>
<organism evidence="1 2">
    <name type="scientific">Streptosporangium becharense</name>
    <dbReference type="NCBI Taxonomy" id="1816182"/>
    <lineage>
        <taxon>Bacteria</taxon>
        <taxon>Bacillati</taxon>
        <taxon>Actinomycetota</taxon>
        <taxon>Actinomycetes</taxon>
        <taxon>Streptosporangiales</taxon>
        <taxon>Streptosporangiaceae</taxon>
        <taxon>Streptosporangium</taxon>
    </lineage>
</organism>
<accession>A0A7W9IFW9</accession>